<keyword evidence="1" id="KW-0472">Membrane</keyword>
<feature type="transmembrane region" description="Helical" evidence="1">
    <location>
        <begin position="81"/>
        <end position="102"/>
    </location>
</feature>
<keyword evidence="3" id="KW-1185">Reference proteome</keyword>
<dbReference type="RefSeq" id="WP_382390887.1">
    <property type="nucleotide sequence ID" value="NZ_JBHUNA010000005.1"/>
</dbReference>
<dbReference type="EMBL" id="JBHUNA010000005">
    <property type="protein sequence ID" value="MFD2759918.1"/>
    <property type="molecule type" value="Genomic_DNA"/>
</dbReference>
<comment type="caution">
    <text evidence="2">The sequence shown here is derived from an EMBL/GenBank/DDBJ whole genome shotgun (WGS) entry which is preliminary data.</text>
</comment>
<dbReference type="Proteomes" id="UP001597502">
    <property type="component" value="Unassembled WGS sequence"/>
</dbReference>
<gene>
    <name evidence="2" type="ORF">ACFSUO_02835</name>
</gene>
<name>A0ABW5V2K6_9BACI</name>
<sequence>MRRIVAAVISTCLFGFLMGVTSFITAPEKSAVSLWLPMLFLGAYAAPVYVIGGISFSLLIDKVTSKWLRNSTGFARYVARAGFYGLAGVIASFVYIMVLAAAEGELYLIPQELIGYFVYGLIAALIYYHVLYVMKKKGKGR</sequence>
<reference evidence="3" key="1">
    <citation type="journal article" date="2019" name="Int. J. Syst. Evol. Microbiol.">
        <title>The Global Catalogue of Microorganisms (GCM) 10K type strain sequencing project: providing services to taxonomists for standard genome sequencing and annotation.</title>
        <authorList>
            <consortium name="The Broad Institute Genomics Platform"/>
            <consortium name="The Broad Institute Genome Sequencing Center for Infectious Disease"/>
            <person name="Wu L."/>
            <person name="Ma J."/>
        </authorList>
    </citation>
    <scope>NUCLEOTIDE SEQUENCE [LARGE SCALE GENOMIC DNA]</scope>
    <source>
        <strain evidence="3">TISTR 1535</strain>
    </source>
</reference>
<protein>
    <recommendedName>
        <fullName evidence="4">DUF2178 domain-containing protein</fullName>
    </recommendedName>
</protein>
<evidence type="ECO:0008006" key="4">
    <source>
        <dbReference type="Google" id="ProtNLM"/>
    </source>
</evidence>
<keyword evidence="1" id="KW-1133">Transmembrane helix</keyword>
<evidence type="ECO:0000313" key="3">
    <source>
        <dbReference type="Proteomes" id="UP001597502"/>
    </source>
</evidence>
<evidence type="ECO:0000256" key="1">
    <source>
        <dbReference type="SAM" id="Phobius"/>
    </source>
</evidence>
<proteinExistence type="predicted"/>
<organism evidence="2 3">
    <name type="scientific">Lentibacillus juripiscarius</name>
    <dbReference type="NCBI Taxonomy" id="257446"/>
    <lineage>
        <taxon>Bacteria</taxon>
        <taxon>Bacillati</taxon>
        <taxon>Bacillota</taxon>
        <taxon>Bacilli</taxon>
        <taxon>Bacillales</taxon>
        <taxon>Bacillaceae</taxon>
        <taxon>Lentibacillus</taxon>
    </lineage>
</organism>
<feature type="transmembrane region" description="Helical" evidence="1">
    <location>
        <begin position="35"/>
        <end position="60"/>
    </location>
</feature>
<accession>A0ABW5V2K6</accession>
<keyword evidence="1" id="KW-0812">Transmembrane</keyword>
<evidence type="ECO:0000313" key="2">
    <source>
        <dbReference type="EMBL" id="MFD2759918.1"/>
    </source>
</evidence>
<feature type="transmembrane region" description="Helical" evidence="1">
    <location>
        <begin position="114"/>
        <end position="134"/>
    </location>
</feature>